<accession>L2GUN4</accession>
<evidence type="ECO:0000256" key="1">
    <source>
        <dbReference type="ARBA" id="ARBA00005142"/>
    </source>
</evidence>
<dbReference type="InterPro" id="IPR029054">
    <property type="entry name" value="dUTPase-like"/>
</dbReference>
<reference evidence="8" key="1">
    <citation type="submission" date="2011-03" db="EMBL/GenBank/DDBJ databases">
        <title>The genome sequence of Vavraia culicis strain floridensis.</title>
        <authorList>
            <consortium name="The Broad Institute Genome Sequencing Platform"/>
            <person name="Cuomo C."/>
            <person name="Becnel J."/>
            <person name="Sanscrainte N."/>
            <person name="Young S.K."/>
            <person name="Zeng Q."/>
            <person name="Gargeya S."/>
            <person name="Fitzgerald M."/>
            <person name="Haas B."/>
            <person name="Abouelleil A."/>
            <person name="Alvarado L."/>
            <person name="Arachchi H.M."/>
            <person name="Berlin A."/>
            <person name="Chapman S.B."/>
            <person name="Gearin G."/>
            <person name="Goldberg J."/>
            <person name="Griggs A."/>
            <person name="Gujja S."/>
            <person name="Hansen M."/>
            <person name="Heiman D."/>
            <person name="Howarth C."/>
            <person name="Larimer J."/>
            <person name="Lui A."/>
            <person name="MacDonald P.J.P."/>
            <person name="McCowen C."/>
            <person name="Montmayeur A."/>
            <person name="Murphy C."/>
            <person name="Neiman D."/>
            <person name="Pearson M."/>
            <person name="Priest M."/>
            <person name="Roberts A."/>
            <person name="Saif S."/>
            <person name="Shea T."/>
            <person name="Sisk P."/>
            <person name="Stolte C."/>
            <person name="Sykes S."/>
            <person name="Wortman J."/>
            <person name="Nusbaum C."/>
            <person name="Birren B."/>
        </authorList>
    </citation>
    <scope>NUCLEOTIDE SEQUENCE [LARGE SCALE GENOMIC DNA]</scope>
    <source>
        <strain evidence="8">floridensis</strain>
    </source>
</reference>
<dbReference type="Pfam" id="PF00692">
    <property type="entry name" value="dUTPase"/>
    <property type="match status" value="1"/>
</dbReference>
<feature type="domain" description="dUTPase-like" evidence="6">
    <location>
        <begin position="20"/>
        <end position="88"/>
    </location>
</feature>
<dbReference type="InterPro" id="IPR036157">
    <property type="entry name" value="dUTPase-like_sf"/>
</dbReference>
<dbReference type="FunCoup" id="L2GUN4">
    <property type="interactions" value="349"/>
</dbReference>
<gene>
    <name evidence="7" type="ORF">VCUG_01223</name>
</gene>
<dbReference type="EC" id="3.6.1.23" evidence="4"/>
<proteinExistence type="inferred from homology"/>
<evidence type="ECO:0000259" key="6">
    <source>
        <dbReference type="Pfam" id="PF00692"/>
    </source>
</evidence>
<dbReference type="VEuPathDB" id="MicrosporidiaDB:VCUG_01223"/>
<dbReference type="GO" id="GO:0000287">
    <property type="term" value="F:magnesium ion binding"/>
    <property type="evidence" value="ECO:0007669"/>
    <property type="project" value="InterPro"/>
</dbReference>
<evidence type="ECO:0000256" key="5">
    <source>
        <dbReference type="ARBA" id="ARBA00023080"/>
    </source>
</evidence>
<name>L2GUN4_VAVCU</name>
<keyword evidence="5" id="KW-0546">Nucleotide metabolism</keyword>
<comment type="subunit">
    <text evidence="3">Homotrimer.</text>
</comment>
<organism evidence="7 8">
    <name type="scientific">Vavraia culicis (isolate floridensis)</name>
    <name type="common">Microsporidian parasite</name>
    <dbReference type="NCBI Taxonomy" id="948595"/>
    <lineage>
        <taxon>Eukaryota</taxon>
        <taxon>Fungi</taxon>
        <taxon>Fungi incertae sedis</taxon>
        <taxon>Microsporidia</taxon>
        <taxon>Pleistophoridae</taxon>
        <taxon>Vavraia</taxon>
    </lineage>
</organism>
<dbReference type="GeneID" id="19879104"/>
<dbReference type="STRING" id="948595.L2GUN4"/>
<dbReference type="PANTHER" id="PTHR11241:SF0">
    <property type="entry name" value="DEOXYURIDINE 5'-TRIPHOSPHATE NUCLEOTIDOHYDROLASE"/>
    <property type="match status" value="1"/>
</dbReference>
<dbReference type="PANTHER" id="PTHR11241">
    <property type="entry name" value="DEOXYURIDINE 5'-TRIPHOSPHATE NUCLEOTIDOHYDROLASE"/>
    <property type="match status" value="1"/>
</dbReference>
<dbReference type="GO" id="GO:0006226">
    <property type="term" value="P:dUMP biosynthetic process"/>
    <property type="evidence" value="ECO:0007669"/>
    <property type="project" value="InterPro"/>
</dbReference>
<dbReference type="EMBL" id="GL877420">
    <property type="protein sequence ID" value="ELA47339.1"/>
    <property type="molecule type" value="Genomic_DNA"/>
</dbReference>
<dbReference type="GO" id="GO:0004170">
    <property type="term" value="F:dUTP diphosphatase activity"/>
    <property type="evidence" value="ECO:0007669"/>
    <property type="project" value="UniProtKB-EC"/>
</dbReference>
<dbReference type="HOGENOM" id="CLU_2456468_0_0_1"/>
<evidence type="ECO:0000256" key="3">
    <source>
        <dbReference type="ARBA" id="ARBA00011233"/>
    </source>
</evidence>
<dbReference type="Proteomes" id="UP000011081">
    <property type="component" value="Unassembled WGS sequence"/>
</dbReference>
<dbReference type="AlphaFoldDB" id="L2GUN4"/>
<evidence type="ECO:0000313" key="7">
    <source>
        <dbReference type="EMBL" id="ELA47339.1"/>
    </source>
</evidence>
<evidence type="ECO:0000256" key="2">
    <source>
        <dbReference type="ARBA" id="ARBA00006581"/>
    </source>
</evidence>
<dbReference type="GO" id="GO:0046081">
    <property type="term" value="P:dUTP catabolic process"/>
    <property type="evidence" value="ECO:0007669"/>
    <property type="project" value="InterPro"/>
</dbReference>
<comment type="similarity">
    <text evidence="2">Belongs to the dUTPase family.</text>
</comment>
<dbReference type="InParanoid" id="L2GUN4"/>
<comment type="pathway">
    <text evidence="1">Pyrimidine metabolism; dUMP biosynthesis; dUMP from dCTP (dUTP route): step 2/2.</text>
</comment>
<evidence type="ECO:0000313" key="8">
    <source>
        <dbReference type="Proteomes" id="UP000011081"/>
    </source>
</evidence>
<sequence length="89" mass="9682">MQTAFPKEYFMFLTASKSPLVGLGGVVDSDYRGELSLIVFNVSDEAVVVEQDECVGECVFFKIVVPEFDVVEELEESVRGSDGFGSTGC</sequence>
<evidence type="ECO:0000256" key="4">
    <source>
        <dbReference type="ARBA" id="ARBA00012379"/>
    </source>
</evidence>
<dbReference type="InterPro" id="IPR008181">
    <property type="entry name" value="dUTPase"/>
</dbReference>
<protein>
    <recommendedName>
        <fullName evidence="4">dUTP diphosphatase</fullName>
        <ecNumber evidence="4">3.6.1.23</ecNumber>
    </recommendedName>
</protein>
<dbReference type="SUPFAM" id="SSF51283">
    <property type="entry name" value="dUTPase-like"/>
    <property type="match status" value="1"/>
</dbReference>
<dbReference type="Gene3D" id="2.70.40.10">
    <property type="match status" value="1"/>
</dbReference>
<keyword evidence="8" id="KW-1185">Reference proteome</keyword>
<dbReference type="OrthoDB" id="10261072at2759"/>
<dbReference type="RefSeq" id="XP_008074241.1">
    <property type="nucleotide sequence ID" value="XM_008076050.1"/>
</dbReference>